<evidence type="ECO:0000313" key="1">
    <source>
        <dbReference type="EMBL" id="WAP69264.1"/>
    </source>
</evidence>
<dbReference type="Proteomes" id="UP001164020">
    <property type="component" value="Chromosome"/>
</dbReference>
<keyword evidence="2" id="KW-1185">Reference proteome</keyword>
<evidence type="ECO:0000313" key="2">
    <source>
        <dbReference type="Proteomes" id="UP001164020"/>
    </source>
</evidence>
<dbReference type="EMBL" id="CP114029">
    <property type="protein sequence ID" value="WAP69264.1"/>
    <property type="molecule type" value="Genomic_DNA"/>
</dbReference>
<proteinExistence type="predicted"/>
<protein>
    <submittedName>
        <fullName evidence="1">Uncharacterized protein</fullName>
    </submittedName>
</protein>
<accession>A0ABY7C097</accession>
<name>A0ABY7C097_9HYPH</name>
<dbReference type="RefSeq" id="WP_268881706.1">
    <property type="nucleotide sequence ID" value="NZ_CP114029.1"/>
</dbReference>
<sequence length="66" mass="7170">MDRRRTQTHRIFLAVFLIVQATGFNGEGASGTRRTVEILAGQKSDTLIPPREAVVSALGDSLSELD</sequence>
<gene>
    <name evidence="1" type="ORF">OH818_02865</name>
</gene>
<reference evidence="1" key="1">
    <citation type="submission" date="2022-12" db="EMBL/GenBank/DDBJ databases">
        <title>Jiella pelagia sp. nov., isolated from phosphonate enriched culture of Northwest Pacific surface seawater.</title>
        <authorList>
            <person name="Shin D.Y."/>
            <person name="Hwang C.Y."/>
        </authorList>
    </citation>
    <scope>NUCLEOTIDE SEQUENCE</scope>
    <source>
        <strain evidence="1">HL-NP1</strain>
    </source>
</reference>
<organism evidence="1 2">
    <name type="scientific">Jiella pelagia</name>
    <dbReference type="NCBI Taxonomy" id="2986949"/>
    <lineage>
        <taxon>Bacteria</taxon>
        <taxon>Pseudomonadati</taxon>
        <taxon>Pseudomonadota</taxon>
        <taxon>Alphaproteobacteria</taxon>
        <taxon>Hyphomicrobiales</taxon>
        <taxon>Aurantimonadaceae</taxon>
        <taxon>Jiella</taxon>
    </lineage>
</organism>